<comment type="caution">
    <text evidence="7">The sequence shown here is derived from an EMBL/GenBank/DDBJ whole genome shotgun (WGS) entry which is preliminary data.</text>
</comment>
<proteinExistence type="predicted"/>
<feature type="region of interest" description="Disordered" evidence="4">
    <location>
        <begin position="240"/>
        <end position="259"/>
    </location>
</feature>
<feature type="compositionally biased region" description="Pro residues" evidence="4">
    <location>
        <begin position="537"/>
        <end position="548"/>
    </location>
</feature>
<keyword evidence="2" id="KW-0862">Zinc</keyword>
<dbReference type="PANTHER" id="PTHR12429">
    <property type="entry name" value="NEURALIZED"/>
    <property type="match status" value="1"/>
</dbReference>
<feature type="compositionally biased region" description="Polar residues" evidence="4">
    <location>
        <begin position="559"/>
        <end position="571"/>
    </location>
</feature>
<dbReference type="InterPro" id="IPR013083">
    <property type="entry name" value="Znf_RING/FYVE/PHD"/>
</dbReference>
<organism evidence="7 8">
    <name type="scientific">Polyplax serrata</name>
    <name type="common">Common mouse louse</name>
    <dbReference type="NCBI Taxonomy" id="468196"/>
    <lineage>
        <taxon>Eukaryota</taxon>
        <taxon>Metazoa</taxon>
        <taxon>Ecdysozoa</taxon>
        <taxon>Arthropoda</taxon>
        <taxon>Hexapoda</taxon>
        <taxon>Insecta</taxon>
        <taxon>Pterygota</taxon>
        <taxon>Neoptera</taxon>
        <taxon>Paraneoptera</taxon>
        <taxon>Psocodea</taxon>
        <taxon>Troctomorpha</taxon>
        <taxon>Phthiraptera</taxon>
        <taxon>Anoplura</taxon>
        <taxon>Polyplacidae</taxon>
        <taxon>Polyplax</taxon>
    </lineage>
</organism>
<sequence>MNHSPTVNWNSLRYTKEHLAFPREEEEGNSVLGVTLEAPRSSSSGTNNLPPIHFHQVHGDNIRISGDGSVARRVESFCRGVAFSSRPIKVNEKVYIKFLDISNNWSGVLRFGFTSNDPSNLRYSLPKYACPDLTSKPGYWAKALAERFAERGTVLYYYVNQMGDVYFGINGEEKGIFLSGVETRDPLWALFDVYGNSTGIELIDRRIPLNNSRRSVQGSQDSSPDVDAQLSSPFQSMCIQNTNQRPEGSENQSDSNALSRYHQAETGLTPLPFHRTRGRNVRLSNDRCIATRVDTEFCLGYVFTSRPVQLGEKIIIQVVARETMYAGGLAFGLTSCDPDTLDMSVLPEDSNSLLDRREYWVVQKDVASTPQIGDELVFSVLHTGEVQFSKNGGQPIVFMHVDQTLQLWAFFDIYGTTQKIRVLGSVPPPPSHSSSPALWVRQEDTVNRRRMRVNSMLPSDPSNGGPIINGGNTHVSVQNSQSNVPHRHCCTTGSTAPAEVVQFQPTMGGGTVLVVNLPPAHSNFINHQQQQQQQQQPPQPLRSSPPPSCNSHNSHQEVHNTNANGFNRLPTSSGTMVSNYNGSYIEPISSGSYPTVDSNIQWNEGTSSECSICYERSIDSVLYMCGHMCMCYECAVQQWRGKGGGHCPLCRAVIRDVIRTYKS</sequence>
<evidence type="ECO:0000256" key="1">
    <source>
        <dbReference type="ARBA" id="ARBA00022771"/>
    </source>
</evidence>
<evidence type="ECO:0000259" key="6">
    <source>
        <dbReference type="PROSITE" id="PS51065"/>
    </source>
</evidence>
<feature type="region of interest" description="Disordered" evidence="4">
    <location>
        <begin position="454"/>
        <end position="473"/>
    </location>
</feature>
<dbReference type="Gene3D" id="2.60.120.920">
    <property type="match status" value="2"/>
</dbReference>
<feature type="domain" description="NHR" evidence="6">
    <location>
        <begin position="270"/>
        <end position="425"/>
    </location>
</feature>
<dbReference type="Pfam" id="PF13920">
    <property type="entry name" value="zf-C3HC4_3"/>
    <property type="match status" value="1"/>
</dbReference>
<dbReference type="PROSITE" id="PS51065">
    <property type="entry name" value="NHR"/>
    <property type="match status" value="2"/>
</dbReference>
<evidence type="ECO:0000256" key="2">
    <source>
        <dbReference type="ARBA" id="ARBA00022833"/>
    </source>
</evidence>
<feature type="compositionally biased region" description="Low complexity" evidence="4">
    <location>
        <begin position="463"/>
        <end position="472"/>
    </location>
</feature>
<dbReference type="InterPro" id="IPR043136">
    <property type="entry name" value="B30.2/SPRY_sf"/>
</dbReference>
<keyword evidence="8" id="KW-1185">Reference proteome</keyword>
<evidence type="ECO:0000256" key="4">
    <source>
        <dbReference type="SAM" id="MobiDB-lite"/>
    </source>
</evidence>
<dbReference type="InterPro" id="IPR006573">
    <property type="entry name" value="NHR_dom"/>
</dbReference>
<keyword evidence="1 3" id="KW-0863">Zinc-finger</keyword>
<dbReference type="CDD" id="cd16647">
    <property type="entry name" value="mRING-HC-C3HC5_NEU1"/>
    <property type="match status" value="1"/>
</dbReference>
<dbReference type="InterPro" id="IPR037962">
    <property type="entry name" value="Neuralized"/>
</dbReference>
<evidence type="ECO:0000259" key="5">
    <source>
        <dbReference type="PROSITE" id="PS50089"/>
    </source>
</evidence>
<dbReference type="PROSITE" id="PS50089">
    <property type="entry name" value="ZF_RING_2"/>
    <property type="match status" value="1"/>
</dbReference>
<protein>
    <recommendedName>
        <fullName evidence="9">Protein neuralized</fullName>
    </recommendedName>
</protein>
<dbReference type="Pfam" id="PF07177">
    <property type="entry name" value="Neuralized"/>
    <property type="match status" value="2"/>
</dbReference>
<gene>
    <name evidence="7" type="ORF">RUM44_001102</name>
</gene>
<evidence type="ECO:0000313" key="8">
    <source>
        <dbReference type="Proteomes" id="UP001359485"/>
    </source>
</evidence>
<dbReference type="SMART" id="SM00184">
    <property type="entry name" value="RING"/>
    <property type="match status" value="1"/>
</dbReference>
<dbReference type="SUPFAM" id="SSF57850">
    <property type="entry name" value="RING/U-box"/>
    <property type="match status" value="1"/>
</dbReference>
<keyword evidence="1 3" id="KW-0479">Metal-binding</keyword>
<dbReference type="SMART" id="SM00588">
    <property type="entry name" value="NEUZ"/>
    <property type="match status" value="2"/>
</dbReference>
<dbReference type="InterPro" id="IPR001841">
    <property type="entry name" value="Znf_RING"/>
</dbReference>
<feature type="domain" description="NHR" evidence="6">
    <location>
        <begin position="51"/>
        <end position="205"/>
    </location>
</feature>
<accession>A0ABR1B9I3</accession>
<feature type="compositionally biased region" description="Polar residues" evidence="4">
    <location>
        <begin position="240"/>
        <end position="258"/>
    </location>
</feature>
<dbReference type="Gene3D" id="3.30.40.10">
    <property type="entry name" value="Zinc/RING finger domain, C3HC4 (zinc finger)"/>
    <property type="match status" value="1"/>
</dbReference>
<evidence type="ECO:0000256" key="3">
    <source>
        <dbReference type="PROSITE-ProRule" id="PRU00175"/>
    </source>
</evidence>
<name>A0ABR1B9I3_POLSC</name>
<feature type="domain" description="RING-type" evidence="5">
    <location>
        <begin position="610"/>
        <end position="651"/>
    </location>
</feature>
<dbReference type="EMBL" id="JAWJWF010000003">
    <property type="protein sequence ID" value="KAK6635848.1"/>
    <property type="molecule type" value="Genomic_DNA"/>
</dbReference>
<reference evidence="7 8" key="1">
    <citation type="submission" date="2023-09" db="EMBL/GenBank/DDBJ databases">
        <title>Genomes of two closely related lineages of the louse Polyplax serrata with different host specificities.</title>
        <authorList>
            <person name="Martinu J."/>
            <person name="Tarabai H."/>
            <person name="Stefka J."/>
            <person name="Hypsa V."/>
        </authorList>
    </citation>
    <scope>NUCLEOTIDE SEQUENCE [LARGE SCALE GENOMIC DNA]</scope>
    <source>
        <strain evidence="7">98ZLc_SE</strain>
    </source>
</reference>
<evidence type="ECO:0008006" key="9">
    <source>
        <dbReference type="Google" id="ProtNLM"/>
    </source>
</evidence>
<dbReference type="PANTHER" id="PTHR12429:SF6">
    <property type="entry name" value="PROTEIN NEURALIZED"/>
    <property type="match status" value="1"/>
</dbReference>
<evidence type="ECO:0000313" key="7">
    <source>
        <dbReference type="EMBL" id="KAK6635848.1"/>
    </source>
</evidence>
<feature type="region of interest" description="Disordered" evidence="4">
    <location>
        <begin position="525"/>
        <end position="571"/>
    </location>
</feature>
<dbReference type="Proteomes" id="UP001359485">
    <property type="component" value="Unassembled WGS sequence"/>
</dbReference>